<evidence type="ECO:0000259" key="1">
    <source>
        <dbReference type="Pfam" id="PF18036"/>
    </source>
</evidence>
<dbReference type="InterPro" id="IPR040610">
    <property type="entry name" value="SNRNP25_ubiquitin"/>
</dbReference>
<dbReference type="RefSeq" id="XP_009025120.1">
    <property type="nucleotide sequence ID" value="XM_009026872.1"/>
</dbReference>
<evidence type="ECO:0000313" key="4">
    <source>
        <dbReference type="Proteomes" id="UP000015101"/>
    </source>
</evidence>
<accession>T1FZ37</accession>
<dbReference type="GO" id="GO:0000398">
    <property type="term" value="P:mRNA splicing, via spliceosome"/>
    <property type="evidence" value="ECO:0007669"/>
    <property type="project" value="InterPro"/>
</dbReference>
<dbReference type="GeneID" id="20214085"/>
<dbReference type="SUPFAM" id="SSF54236">
    <property type="entry name" value="Ubiquitin-like"/>
    <property type="match status" value="1"/>
</dbReference>
<gene>
    <name evidence="3" type="primary">20214085</name>
    <name evidence="2" type="ORF">HELRODRAFT_67681</name>
</gene>
<sequence>MQNVNDFNNLMFIIQGDPMLSDLHTSVTIEELNSYISLEHGQSITVNIQRADGIILPVVVLQNATVLDLKKAFQRHVVLKQARENHTTHINWKHIWRSYWLYFSGQKLTENNKLLSEYNIFNRDTITFIKRLKSK</sequence>
<dbReference type="EMBL" id="KB097495">
    <property type="protein sequence ID" value="ESN96298.1"/>
    <property type="molecule type" value="Genomic_DNA"/>
</dbReference>
<dbReference type="Proteomes" id="UP000015101">
    <property type="component" value="Unassembled WGS sequence"/>
</dbReference>
<dbReference type="CDD" id="cd17058">
    <property type="entry name" value="Ubl_SNRNP25"/>
    <property type="match status" value="1"/>
</dbReference>
<dbReference type="PANTHER" id="PTHR14942">
    <property type="entry name" value="U11/U12 SMALL NUCLEAR RIBONUCLEOPROTEIN 25 KDA PROTEIN"/>
    <property type="match status" value="1"/>
</dbReference>
<protein>
    <recommendedName>
        <fullName evidence="1">SNRNP25 ubiquitin-like domain-containing protein</fullName>
    </recommendedName>
</protein>
<dbReference type="InterPro" id="IPR039690">
    <property type="entry name" value="SNRNP25"/>
</dbReference>
<dbReference type="Gene3D" id="3.10.20.90">
    <property type="entry name" value="Phosphatidylinositol 3-kinase Catalytic Subunit, Chain A, domain 1"/>
    <property type="match status" value="1"/>
</dbReference>
<dbReference type="InterPro" id="IPR029071">
    <property type="entry name" value="Ubiquitin-like_domsf"/>
</dbReference>
<proteinExistence type="predicted"/>
<dbReference type="EMBL" id="AMQM01001377">
    <property type="status" value="NOT_ANNOTATED_CDS"/>
    <property type="molecule type" value="Genomic_DNA"/>
</dbReference>
<evidence type="ECO:0000313" key="3">
    <source>
        <dbReference type="EnsemblMetazoa" id="HelroP67681"/>
    </source>
</evidence>
<reference evidence="4" key="1">
    <citation type="submission" date="2012-12" db="EMBL/GenBank/DDBJ databases">
        <authorList>
            <person name="Hellsten U."/>
            <person name="Grimwood J."/>
            <person name="Chapman J.A."/>
            <person name="Shapiro H."/>
            <person name="Aerts A."/>
            <person name="Otillar R.P."/>
            <person name="Terry A.Y."/>
            <person name="Boore J.L."/>
            <person name="Simakov O."/>
            <person name="Marletaz F."/>
            <person name="Cho S.-J."/>
            <person name="Edsinger-Gonzales E."/>
            <person name="Havlak P."/>
            <person name="Kuo D.-H."/>
            <person name="Larsson T."/>
            <person name="Lv J."/>
            <person name="Arendt D."/>
            <person name="Savage R."/>
            <person name="Osoegawa K."/>
            <person name="de Jong P."/>
            <person name="Lindberg D.R."/>
            <person name="Seaver E.C."/>
            <person name="Weisblat D.A."/>
            <person name="Putnam N.H."/>
            <person name="Grigoriev I.V."/>
            <person name="Rokhsar D.S."/>
        </authorList>
    </citation>
    <scope>NUCLEOTIDE SEQUENCE</scope>
</reference>
<reference evidence="2 4" key="2">
    <citation type="journal article" date="2013" name="Nature">
        <title>Insights into bilaterian evolution from three spiralian genomes.</title>
        <authorList>
            <person name="Simakov O."/>
            <person name="Marletaz F."/>
            <person name="Cho S.J."/>
            <person name="Edsinger-Gonzales E."/>
            <person name="Havlak P."/>
            <person name="Hellsten U."/>
            <person name="Kuo D.H."/>
            <person name="Larsson T."/>
            <person name="Lv J."/>
            <person name="Arendt D."/>
            <person name="Savage R."/>
            <person name="Osoegawa K."/>
            <person name="de Jong P."/>
            <person name="Grimwood J."/>
            <person name="Chapman J.A."/>
            <person name="Shapiro H."/>
            <person name="Aerts A."/>
            <person name="Otillar R.P."/>
            <person name="Terry A.Y."/>
            <person name="Boore J.L."/>
            <person name="Grigoriev I.V."/>
            <person name="Lindberg D.R."/>
            <person name="Seaver E.C."/>
            <person name="Weisblat D.A."/>
            <person name="Putnam N.H."/>
            <person name="Rokhsar D.S."/>
        </authorList>
    </citation>
    <scope>NUCLEOTIDE SEQUENCE</scope>
</reference>
<dbReference type="PANTHER" id="PTHR14942:SF0">
    <property type="entry name" value="U11_U12 SMALL NUCLEAR RIBONUCLEOPROTEIN 25 KDA PROTEIN"/>
    <property type="match status" value="1"/>
</dbReference>
<dbReference type="STRING" id="6412.T1FZ37"/>
<dbReference type="OrthoDB" id="72819at2759"/>
<evidence type="ECO:0000313" key="2">
    <source>
        <dbReference type="EMBL" id="ESN96298.1"/>
    </source>
</evidence>
<name>T1FZ37_HELRO</name>
<feature type="domain" description="SNRNP25 ubiquitin-like" evidence="1">
    <location>
        <begin position="44"/>
        <end position="132"/>
    </location>
</feature>
<dbReference type="GO" id="GO:0005689">
    <property type="term" value="C:U12-type spliceosomal complex"/>
    <property type="evidence" value="ECO:0000318"/>
    <property type="project" value="GO_Central"/>
</dbReference>
<dbReference type="EnsemblMetazoa" id="HelroT67681">
    <property type="protein sequence ID" value="HelroP67681"/>
    <property type="gene ID" value="HelroG67681"/>
</dbReference>
<keyword evidence="4" id="KW-1185">Reference proteome</keyword>
<dbReference type="Pfam" id="PF18036">
    <property type="entry name" value="Ubiquitin_4"/>
    <property type="match status" value="1"/>
</dbReference>
<dbReference type="OMA" id="KHVWANF"/>
<dbReference type="eggNOG" id="ENOG502RXSI">
    <property type="taxonomic scope" value="Eukaryota"/>
</dbReference>
<dbReference type="KEGG" id="hro:HELRODRAFT_67681"/>
<reference evidence="3" key="3">
    <citation type="submission" date="2015-06" db="UniProtKB">
        <authorList>
            <consortium name="EnsemblMetazoa"/>
        </authorList>
    </citation>
    <scope>IDENTIFICATION</scope>
</reference>
<dbReference type="HOGENOM" id="CLU_094998_1_0_1"/>
<organism evidence="3 4">
    <name type="scientific">Helobdella robusta</name>
    <name type="common">Californian leech</name>
    <dbReference type="NCBI Taxonomy" id="6412"/>
    <lineage>
        <taxon>Eukaryota</taxon>
        <taxon>Metazoa</taxon>
        <taxon>Spiralia</taxon>
        <taxon>Lophotrochozoa</taxon>
        <taxon>Annelida</taxon>
        <taxon>Clitellata</taxon>
        <taxon>Hirudinea</taxon>
        <taxon>Rhynchobdellida</taxon>
        <taxon>Glossiphoniidae</taxon>
        <taxon>Helobdella</taxon>
    </lineage>
</organism>
<dbReference type="CTD" id="20214085"/>
<dbReference type="InParanoid" id="T1FZ37"/>
<dbReference type="AlphaFoldDB" id="T1FZ37"/>